<dbReference type="Gene3D" id="3.60.70.12">
    <property type="entry name" value="L-amino peptidase D-ALA esterase/amidase"/>
    <property type="match status" value="1"/>
</dbReference>
<dbReference type="PANTHER" id="PTHR36512:SF3">
    <property type="entry name" value="BLR5678 PROTEIN"/>
    <property type="match status" value="1"/>
</dbReference>
<gene>
    <name evidence="2" type="ORF">AXE65_09840</name>
</gene>
<sequence>MIINKKPRARELGLPLLGTPAPLNAITDVAGVLVGYRTLDDIAESGKRIKTGVTAILPRGYQRSPQPVFAGIHVLNGNGEMTGSHWIKHGGYFLGPVCISNTHAVGTLHQAAVRWMLRQYQDEFIEHHLWAMPVVAETYDGVINDINGLYVTENDALSALDSAQGGAVAEGNVGGGNGMICYGFKGGTGTSSRLIEIDRQRYCLGALVQANHGRREWFRVLGVPVGERWSEPPPSGLEDERGSIIVILATDAPLLPHQLERLAQRAGLGLALGGTPGGNNSGDIFLAFSTANARRLPPLSPARVSFDCLNDEYIDPLYLAAVQATEEAILNAMLAAIDTPMQKPIGLCRALCGQRLKQLIGQSFS</sequence>
<comment type="caution">
    <text evidence="2">The sequence shown here is derived from an EMBL/GenBank/DDBJ whole genome shotgun (WGS) entry which is preliminary data.</text>
</comment>
<dbReference type="CDD" id="cd02253">
    <property type="entry name" value="DmpA"/>
    <property type="match status" value="1"/>
</dbReference>
<dbReference type="PANTHER" id="PTHR36512">
    <property type="entry name" value="D-AMINOPEPTIDASE"/>
    <property type="match status" value="1"/>
</dbReference>
<reference evidence="2 3" key="1">
    <citation type="submission" date="2016-02" db="EMBL/GenBank/DDBJ databases">
        <authorList>
            <person name="Wen L."/>
            <person name="He K."/>
            <person name="Yang H."/>
        </authorList>
    </citation>
    <scope>NUCLEOTIDE SEQUENCE [LARGE SCALE GENOMIC DNA]</scope>
    <source>
        <strain evidence="2 3">CV58</strain>
    </source>
</reference>
<keyword evidence="2" id="KW-0031">Aminopeptidase</keyword>
<dbReference type="AlphaFoldDB" id="A0A139SXS9"/>
<dbReference type="Pfam" id="PF03576">
    <property type="entry name" value="Peptidase_S58"/>
    <property type="match status" value="1"/>
</dbReference>
<dbReference type="SUPFAM" id="SSF56266">
    <property type="entry name" value="DmpA/ArgJ-like"/>
    <property type="match status" value="1"/>
</dbReference>
<keyword evidence="2" id="KW-0645">Protease</keyword>
<dbReference type="InterPro" id="IPR005321">
    <property type="entry name" value="Peptidase_S58_DmpA"/>
</dbReference>
<evidence type="ECO:0000313" key="3">
    <source>
        <dbReference type="Proteomes" id="UP000072660"/>
    </source>
</evidence>
<dbReference type="Proteomes" id="UP000072660">
    <property type="component" value="Unassembled WGS sequence"/>
</dbReference>
<organism evidence="2 3">
    <name type="scientific">Ventosimonas gracilis</name>
    <dbReference type="NCBI Taxonomy" id="1680762"/>
    <lineage>
        <taxon>Bacteria</taxon>
        <taxon>Pseudomonadati</taxon>
        <taxon>Pseudomonadota</taxon>
        <taxon>Gammaproteobacteria</taxon>
        <taxon>Pseudomonadales</taxon>
        <taxon>Ventosimonadaceae</taxon>
        <taxon>Ventosimonas</taxon>
    </lineage>
</organism>
<comment type="similarity">
    <text evidence="1">Belongs to the peptidase S58 family.</text>
</comment>
<name>A0A139SXS9_9GAMM</name>
<keyword evidence="2" id="KW-0378">Hydrolase</keyword>
<dbReference type="GO" id="GO:0004177">
    <property type="term" value="F:aminopeptidase activity"/>
    <property type="evidence" value="ECO:0007669"/>
    <property type="project" value="UniProtKB-KW"/>
</dbReference>
<keyword evidence="3" id="KW-1185">Reference proteome</keyword>
<dbReference type="EMBL" id="LSZO01000034">
    <property type="protein sequence ID" value="KXU39201.1"/>
    <property type="molecule type" value="Genomic_DNA"/>
</dbReference>
<dbReference type="OrthoDB" id="9770388at2"/>
<dbReference type="InterPro" id="IPR016117">
    <property type="entry name" value="ArgJ-like_dom_sf"/>
</dbReference>
<accession>A0A139SXS9</accession>
<evidence type="ECO:0000256" key="1">
    <source>
        <dbReference type="ARBA" id="ARBA00007068"/>
    </source>
</evidence>
<evidence type="ECO:0000313" key="2">
    <source>
        <dbReference type="EMBL" id="KXU39201.1"/>
    </source>
</evidence>
<dbReference type="RefSeq" id="WP_068387156.1">
    <property type="nucleotide sequence ID" value="NZ_LSZO01000034.1"/>
</dbReference>
<proteinExistence type="inferred from homology"/>
<protein>
    <submittedName>
        <fullName evidence="2">Aminopeptidase</fullName>
    </submittedName>
</protein>